<accession>A0A090WCF5</accession>
<gene>
    <name evidence="1" type="ORF">JCM19275_3496</name>
</gene>
<dbReference type="Proteomes" id="UP000029647">
    <property type="component" value="Unassembled WGS sequence"/>
</dbReference>
<comment type="caution">
    <text evidence="1">The sequence shown here is derived from an EMBL/GenBank/DDBJ whole genome shotgun (WGS) entry which is preliminary data.</text>
</comment>
<dbReference type="EMBL" id="BBNT01000002">
    <property type="protein sequence ID" value="GAL74641.1"/>
    <property type="molecule type" value="Genomic_DNA"/>
</dbReference>
<organism evidence="1 2">
    <name type="scientific">Nonlabens ulvanivorans</name>
    <name type="common">Persicivirga ulvanivorans</name>
    <dbReference type="NCBI Taxonomy" id="906888"/>
    <lineage>
        <taxon>Bacteria</taxon>
        <taxon>Pseudomonadati</taxon>
        <taxon>Bacteroidota</taxon>
        <taxon>Flavobacteriia</taxon>
        <taxon>Flavobacteriales</taxon>
        <taxon>Flavobacteriaceae</taxon>
        <taxon>Nonlabens</taxon>
    </lineage>
</organism>
<dbReference type="AlphaFoldDB" id="A0A090WCF5"/>
<evidence type="ECO:0000313" key="2">
    <source>
        <dbReference type="Proteomes" id="UP000029647"/>
    </source>
</evidence>
<sequence length="42" mass="4913">MNNRKLDIPEVQQIPQFMKIMDDLSVGNNPYLVAVPEQEKLR</sequence>
<evidence type="ECO:0000313" key="1">
    <source>
        <dbReference type="EMBL" id="GAL74641.1"/>
    </source>
</evidence>
<reference evidence="1 2" key="1">
    <citation type="journal article" date="2014" name="Genome Announc.">
        <title>Draft Genome Sequences of Marine Flavobacterium Nonlabens Strains NR17, NR24, NR27, NR32, NR33, and Ara13.</title>
        <authorList>
            <person name="Nakanishi M."/>
            <person name="Meirelles P."/>
            <person name="Suzuki R."/>
            <person name="Takatani N."/>
            <person name="Mino S."/>
            <person name="Suda W."/>
            <person name="Oshima K."/>
            <person name="Hattori M."/>
            <person name="Ohkuma M."/>
            <person name="Hosokawa M."/>
            <person name="Miyashita K."/>
            <person name="Thompson F.L."/>
            <person name="Niwa A."/>
            <person name="Sawabe T."/>
            <person name="Sawabe T."/>
        </authorList>
    </citation>
    <scope>NUCLEOTIDE SEQUENCE [LARGE SCALE GENOMIC DNA]</scope>
    <source>
        <strain evidence="2">JCM19275</strain>
    </source>
</reference>
<proteinExistence type="predicted"/>
<protein>
    <submittedName>
        <fullName evidence="1">Uncharacterized protein</fullName>
    </submittedName>
</protein>
<name>A0A090WCF5_NONUL</name>